<dbReference type="RefSeq" id="WP_379089427.1">
    <property type="nucleotide sequence ID" value="NZ_JBHTJO010000001.1"/>
</dbReference>
<protein>
    <submittedName>
        <fullName evidence="4">Sulfotransferase domain-containing protein</fullName>
    </submittedName>
</protein>
<dbReference type="InterPro" id="IPR027417">
    <property type="entry name" value="P-loop_NTPase"/>
</dbReference>
<keyword evidence="5" id="KW-1185">Reference proteome</keyword>
<feature type="domain" description="Sulfotransferase" evidence="3">
    <location>
        <begin position="7"/>
        <end position="214"/>
    </location>
</feature>
<evidence type="ECO:0000259" key="3">
    <source>
        <dbReference type="Pfam" id="PF00685"/>
    </source>
</evidence>
<name>A0ABW3JCD1_9HYPH</name>
<reference evidence="5" key="1">
    <citation type="journal article" date="2019" name="Int. J. Syst. Evol. Microbiol.">
        <title>The Global Catalogue of Microorganisms (GCM) 10K type strain sequencing project: providing services to taxonomists for standard genome sequencing and annotation.</title>
        <authorList>
            <consortium name="The Broad Institute Genomics Platform"/>
            <consortium name="The Broad Institute Genome Sequencing Center for Infectious Disease"/>
            <person name="Wu L."/>
            <person name="Ma J."/>
        </authorList>
    </citation>
    <scope>NUCLEOTIDE SEQUENCE [LARGE SCALE GENOMIC DNA]</scope>
    <source>
        <strain evidence="5">CCUG 61697</strain>
    </source>
</reference>
<accession>A0ABW3JCD1</accession>
<dbReference type="PANTHER" id="PTHR11783">
    <property type="entry name" value="SULFOTRANSFERASE SULT"/>
    <property type="match status" value="1"/>
</dbReference>
<evidence type="ECO:0000313" key="5">
    <source>
        <dbReference type="Proteomes" id="UP001597102"/>
    </source>
</evidence>
<gene>
    <name evidence="4" type="ORF">ACFQ2F_10075</name>
</gene>
<sequence>MWVIANGAPKNGSTWIFQLLKRTNLFSPLPDAYQNSAWRNESVADEYVDDCAKELGAVETRYTTKQHWSDSHDDLLKYPGIKVCNIIRDIRDVVVSRYHHQVRLRKYNKDISAFVKENGELYVRNTANYHTHWINSPYSNEETYYITSYEYLSADDLKAGGELFDFVGLPLDEAQRKAAIEGSRFENKTSTGPESFFRKGQAFGFADEISEAESQYLLDLASKYRFKQAKQAIAEFNPALRPYLQQTDLGL</sequence>
<dbReference type="EMBL" id="JBHTJO010000001">
    <property type="protein sequence ID" value="MFD0987441.1"/>
    <property type="molecule type" value="Genomic_DNA"/>
</dbReference>
<organism evidence="4 5">
    <name type="scientific">Methyloligella solikamskensis</name>
    <dbReference type="NCBI Taxonomy" id="1177756"/>
    <lineage>
        <taxon>Bacteria</taxon>
        <taxon>Pseudomonadati</taxon>
        <taxon>Pseudomonadota</taxon>
        <taxon>Alphaproteobacteria</taxon>
        <taxon>Hyphomicrobiales</taxon>
        <taxon>Hyphomicrobiaceae</taxon>
        <taxon>Methyloligella</taxon>
    </lineage>
</organism>
<comment type="similarity">
    <text evidence="1">Belongs to the sulfotransferase 1 family.</text>
</comment>
<evidence type="ECO:0000256" key="2">
    <source>
        <dbReference type="ARBA" id="ARBA00022679"/>
    </source>
</evidence>
<evidence type="ECO:0000313" key="4">
    <source>
        <dbReference type="EMBL" id="MFD0987441.1"/>
    </source>
</evidence>
<dbReference type="Pfam" id="PF00685">
    <property type="entry name" value="Sulfotransfer_1"/>
    <property type="match status" value="1"/>
</dbReference>
<keyword evidence="2" id="KW-0808">Transferase</keyword>
<dbReference type="Gene3D" id="3.40.50.300">
    <property type="entry name" value="P-loop containing nucleotide triphosphate hydrolases"/>
    <property type="match status" value="1"/>
</dbReference>
<dbReference type="InterPro" id="IPR000863">
    <property type="entry name" value="Sulfotransferase_dom"/>
</dbReference>
<evidence type="ECO:0000256" key="1">
    <source>
        <dbReference type="ARBA" id="ARBA00005771"/>
    </source>
</evidence>
<dbReference type="SUPFAM" id="SSF52540">
    <property type="entry name" value="P-loop containing nucleoside triphosphate hydrolases"/>
    <property type="match status" value="1"/>
</dbReference>
<dbReference type="Proteomes" id="UP001597102">
    <property type="component" value="Unassembled WGS sequence"/>
</dbReference>
<comment type="caution">
    <text evidence="4">The sequence shown here is derived from an EMBL/GenBank/DDBJ whole genome shotgun (WGS) entry which is preliminary data.</text>
</comment>
<proteinExistence type="inferred from homology"/>